<feature type="zinc finger region" description="C3H1-type" evidence="7">
    <location>
        <begin position="19"/>
        <end position="45"/>
    </location>
</feature>
<feature type="domain" description="C3H1-type" evidence="8">
    <location>
        <begin position="151"/>
        <end position="178"/>
    </location>
</feature>
<feature type="repeat" description="WD" evidence="6">
    <location>
        <begin position="189"/>
        <end position="221"/>
    </location>
</feature>
<dbReference type="RefSeq" id="XP_011091366.1">
    <property type="nucleotide sequence ID" value="XM_011093064.2"/>
</dbReference>
<dbReference type="InterPro" id="IPR000571">
    <property type="entry name" value="Znf_CCCH"/>
</dbReference>
<gene>
    <name evidence="10" type="primary">LOC105171819</name>
</gene>
<name>A0A6I9UB98_SESIN</name>
<dbReference type="SMART" id="SM00356">
    <property type="entry name" value="ZnF_C3H1"/>
    <property type="match status" value="2"/>
</dbReference>
<dbReference type="SMART" id="SM00320">
    <property type="entry name" value="WD40"/>
    <property type="match status" value="6"/>
</dbReference>
<reference evidence="10" key="2">
    <citation type="submission" date="2025-08" db="UniProtKB">
        <authorList>
            <consortium name="RefSeq"/>
        </authorList>
    </citation>
    <scope>IDENTIFICATION</scope>
</reference>
<dbReference type="GO" id="GO:0008270">
    <property type="term" value="F:zinc ion binding"/>
    <property type="evidence" value="ECO:0007669"/>
    <property type="project" value="UniProtKB-KW"/>
</dbReference>
<dbReference type="GeneID" id="105171819"/>
<evidence type="ECO:0000256" key="2">
    <source>
        <dbReference type="ARBA" id="ARBA00022723"/>
    </source>
</evidence>
<dbReference type="Gramene" id="SIN_1014005.t">
    <property type="protein sequence ID" value="SIN_1014005.t"/>
    <property type="gene ID" value="SIN_1014005"/>
</dbReference>
<keyword evidence="5 7" id="KW-0862">Zinc</keyword>
<proteinExistence type="predicted"/>
<dbReference type="InterPro" id="IPR001680">
    <property type="entry name" value="WD40_rpt"/>
</dbReference>
<dbReference type="Pfam" id="PF00400">
    <property type="entry name" value="WD40"/>
    <property type="match status" value="3"/>
</dbReference>
<evidence type="ECO:0000256" key="6">
    <source>
        <dbReference type="PROSITE-ProRule" id="PRU00221"/>
    </source>
</evidence>
<dbReference type="InterPro" id="IPR044715">
    <property type="entry name" value="WDR86-like"/>
</dbReference>
<keyword evidence="9" id="KW-1185">Reference proteome</keyword>
<dbReference type="OrthoDB" id="59941at2759"/>
<dbReference type="AlphaFoldDB" id="A0A6I9UB98"/>
<evidence type="ECO:0000256" key="1">
    <source>
        <dbReference type="ARBA" id="ARBA00022574"/>
    </source>
</evidence>
<dbReference type="InterPro" id="IPR015943">
    <property type="entry name" value="WD40/YVTN_repeat-like_dom_sf"/>
</dbReference>
<evidence type="ECO:0000313" key="10">
    <source>
        <dbReference type="RefSeq" id="XP_011091366.1"/>
    </source>
</evidence>
<feature type="repeat" description="WD" evidence="6">
    <location>
        <begin position="353"/>
        <end position="392"/>
    </location>
</feature>
<dbReference type="InterPro" id="IPR020472">
    <property type="entry name" value="WD40_PAC1"/>
</dbReference>
<evidence type="ECO:0000256" key="5">
    <source>
        <dbReference type="ARBA" id="ARBA00022833"/>
    </source>
</evidence>
<dbReference type="InParanoid" id="A0A6I9UB98"/>
<accession>A0A6I9UB98</accession>
<dbReference type="SUPFAM" id="SSF90229">
    <property type="entry name" value="CCCH zinc finger"/>
    <property type="match status" value="1"/>
</dbReference>
<protein>
    <submittedName>
        <fullName evidence="10">Zinc finger CCCH domain-containing protein 48</fullName>
    </submittedName>
</protein>
<organism evidence="9 10">
    <name type="scientific">Sesamum indicum</name>
    <name type="common">Oriental sesame</name>
    <name type="synonym">Sesamum orientale</name>
    <dbReference type="NCBI Taxonomy" id="4182"/>
    <lineage>
        <taxon>Eukaryota</taxon>
        <taxon>Viridiplantae</taxon>
        <taxon>Streptophyta</taxon>
        <taxon>Embryophyta</taxon>
        <taxon>Tracheophyta</taxon>
        <taxon>Spermatophyta</taxon>
        <taxon>Magnoliopsida</taxon>
        <taxon>eudicotyledons</taxon>
        <taxon>Gunneridae</taxon>
        <taxon>Pentapetalae</taxon>
        <taxon>asterids</taxon>
        <taxon>lamiids</taxon>
        <taxon>Lamiales</taxon>
        <taxon>Pedaliaceae</taxon>
        <taxon>Sesamum</taxon>
    </lineage>
</organism>
<keyword evidence="3" id="KW-0677">Repeat</keyword>
<dbReference type="Proteomes" id="UP000504604">
    <property type="component" value="Linkage group LG1"/>
</dbReference>
<dbReference type="PANTHER" id="PTHR44489:SF16">
    <property type="entry name" value="ANAPHASE-PROMOTING COMPLEX SUBUNIT 4 WD40 DOMAIN-CONTAINING PROTEIN"/>
    <property type="match status" value="1"/>
</dbReference>
<feature type="repeat" description="WD" evidence="6">
    <location>
        <begin position="312"/>
        <end position="352"/>
    </location>
</feature>
<dbReference type="KEGG" id="sind:105171819"/>
<dbReference type="PRINTS" id="PR00320">
    <property type="entry name" value="GPROTEINBRPT"/>
</dbReference>
<reference evidence="9" key="1">
    <citation type="submission" date="2024-10" db="UniProtKB">
        <authorList>
            <consortium name="RefSeq"/>
        </authorList>
    </citation>
    <scope>NUCLEOTIDE SEQUENCE [LARGE SCALE GENOMIC DNA]</scope>
    <source>
        <strain evidence="9">cv. Zhongzhi No. 13</strain>
    </source>
</reference>
<keyword evidence="4 7" id="KW-0863">Zinc-finger</keyword>
<keyword evidence="2 7" id="KW-0479">Metal-binding</keyword>
<dbReference type="PROSITE" id="PS50294">
    <property type="entry name" value="WD_REPEATS_REGION"/>
    <property type="match status" value="2"/>
</dbReference>
<dbReference type="InterPro" id="IPR036322">
    <property type="entry name" value="WD40_repeat_dom_sf"/>
</dbReference>
<keyword evidence="1 6" id="KW-0853">WD repeat</keyword>
<feature type="domain" description="C3H1-type" evidence="8">
    <location>
        <begin position="19"/>
        <end position="45"/>
    </location>
</feature>
<dbReference type="PROSITE" id="PS50082">
    <property type="entry name" value="WD_REPEATS_2"/>
    <property type="match status" value="3"/>
</dbReference>
<evidence type="ECO:0000313" key="9">
    <source>
        <dbReference type="Proteomes" id="UP000504604"/>
    </source>
</evidence>
<dbReference type="SUPFAM" id="SSF50978">
    <property type="entry name" value="WD40 repeat-like"/>
    <property type="match status" value="1"/>
</dbReference>
<evidence type="ECO:0000256" key="3">
    <source>
        <dbReference type="ARBA" id="ARBA00022737"/>
    </source>
</evidence>
<dbReference type="PANTHER" id="PTHR44489">
    <property type="match status" value="1"/>
</dbReference>
<dbReference type="InterPro" id="IPR036855">
    <property type="entry name" value="Znf_CCCH_sf"/>
</dbReference>
<dbReference type="Gene3D" id="2.130.10.10">
    <property type="entry name" value="YVTN repeat-like/Quinoprotein amine dehydrogenase"/>
    <property type="match status" value="2"/>
</dbReference>
<sequence>MAVKTANRVSIFDRVGGQPVKIQVCTYWLAGRCKRNPCRFMHRESPPPPSHETQLAPPKDIHGMQSKKMTWRRPNYYNPETANVSSNEGGMYSSTCGRSSRQKVLANTGKENGHIDQEMTIASSNIHSDIQAQSEVLTAVRTEPEKFTTQKAQPKQCKYWVTGNCVHGDKCKHLHSWFSGSGFTLLRKLEGHTKAITGISLPSGSDKLYSCSKDKSIRAWDCYTGQCAGCVITDGEAGCLISEGPWLLVGLQTALKAWKLQTQAEFSFGLLPGLVCSMVLDDDKLFAGMEDGSLLMWKLNLETVTLEAAEKRKEHHAAVCSLVLGSNNRLYSGSRDGTIRVWDRQNLQCLHTLYGHTRDVMAVICWDNYLLSASLDNTLKIWAATESGSIEVIHEVKEDCGFIDLCGIHDAEVKPILLCSCKDNTVRLYDLPSFTERGRIFSKREVEVIEIGSDGLFFTGDASGEISVWKLLGDPHEETAL</sequence>
<dbReference type="PROSITE" id="PS50103">
    <property type="entry name" value="ZF_C3H1"/>
    <property type="match status" value="2"/>
</dbReference>
<evidence type="ECO:0000256" key="4">
    <source>
        <dbReference type="ARBA" id="ARBA00022771"/>
    </source>
</evidence>
<evidence type="ECO:0000256" key="7">
    <source>
        <dbReference type="PROSITE-ProRule" id="PRU00723"/>
    </source>
</evidence>
<feature type="zinc finger region" description="C3H1-type" evidence="7">
    <location>
        <begin position="151"/>
        <end position="178"/>
    </location>
</feature>
<evidence type="ECO:0000259" key="8">
    <source>
        <dbReference type="PROSITE" id="PS50103"/>
    </source>
</evidence>